<dbReference type="Gene3D" id="3.40.50.1820">
    <property type="entry name" value="alpha/beta hydrolase"/>
    <property type="match status" value="1"/>
</dbReference>
<name>A0A2S8BJI5_9MYCO</name>
<accession>A0A2S8BJI5</accession>
<organism evidence="1 2">
    <name type="scientific">Mycobacterium talmoniae</name>
    <dbReference type="NCBI Taxonomy" id="1858794"/>
    <lineage>
        <taxon>Bacteria</taxon>
        <taxon>Bacillati</taxon>
        <taxon>Actinomycetota</taxon>
        <taxon>Actinomycetes</taxon>
        <taxon>Mycobacteriales</taxon>
        <taxon>Mycobacteriaceae</taxon>
        <taxon>Mycobacterium</taxon>
    </lineage>
</organism>
<dbReference type="GO" id="GO:0106435">
    <property type="term" value="F:carboxylesterase activity"/>
    <property type="evidence" value="ECO:0007669"/>
    <property type="project" value="UniProtKB-EC"/>
</dbReference>
<dbReference type="Proteomes" id="UP000238296">
    <property type="component" value="Unassembled WGS sequence"/>
</dbReference>
<protein>
    <submittedName>
        <fullName evidence="1">Lipase LipV</fullName>
        <ecNumber evidence="1">3.1.1.1</ecNumber>
    </submittedName>
</protein>
<keyword evidence="1" id="KW-0378">Hydrolase</keyword>
<dbReference type="AlphaFoldDB" id="A0A2S8BJI5"/>
<sequence length="82" mass="8954">MSYWSELAREVVVPPPGTATTVVRATRTSPPYVGPQLISALRQLGPDFQLVDIDCDHMVAQARPAEVAALIRDRLPVGSWRG</sequence>
<dbReference type="EC" id="3.1.1.1" evidence="1"/>
<evidence type="ECO:0000313" key="1">
    <source>
        <dbReference type="EMBL" id="PQM46783.1"/>
    </source>
</evidence>
<dbReference type="InterPro" id="IPR029058">
    <property type="entry name" value="AB_hydrolase_fold"/>
</dbReference>
<evidence type="ECO:0000313" key="2">
    <source>
        <dbReference type="Proteomes" id="UP000238296"/>
    </source>
</evidence>
<comment type="caution">
    <text evidence="1">The sequence shown here is derived from an EMBL/GenBank/DDBJ whole genome shotgun (WGS) entry which is preliminary data.</text>
</comment>
<proteinExistence type="predicted"/>
<gene>
    <name evidence="1" type="primary">lipV</name>
    <name evidence="1" type="ORF">C1Y40_03038</name>
</gene>
<dbReference type="EMBL" id="PPEA01000434">
    <property type="protein sequence ID" value="PQM46783.1"/>
    <property type="molecule type" value="Genomic_DNA"/>
</dbReference>
<reference evidence="1 2" key="1">
    <citation type="journal article" date="2017" name="Int. J. Syst. Evol. Microbiol.">
        <title>Mycobacterium talmoniae sp. nov., a slowly growing mycobacterium isolated from human respiratory samples.</title>
        <authorList>
            <person name="Davidson R.M."/>
            <person name="DeGroote M.A."/>
            <person name="Marola J.L."/>
            <person name="Buss S."/>
            <person name="Jones V."/>
            <person name="McNeil M.R."/>
            <person name="Freifeld A.G."/>
            <person name="Elaine Epperson L."/>
            <person name="Hasan N.A."/>
            <person name="Jackson M."/>
            <person name="Iwen P.C."/>
            <person name="Salfinger M."/>
            <person name="Strong M."/>
        </authorList>
    </citation>
    <scope>NUCLEOTIDE SEQUENCE [LARGE SCALE GENOMIC DNA]</scope>
    <source>
        <strain evidence="1 2">ATCC BAA-2683</strain>
    </source>
</reference>
<dbReference type="SUPFAM" id="SSF53474">
    <property type="entry name" value="alpha/beta-Hydrolases"/>
    <property type="match status" value="1"/>
</dbReference>